<keyword evidence="4" id="KW-0256">Endoplasmic reticulum</keyword>
<keyword evidence="6" id="KW-0472">Membrane</keyword>
<dbReference type="PANTHER" id="PTHR48182">
    <property type="entry name" value="PROTEIN SERAC1"/>
    <property type="match status" value="1"/>
</dbReference>
<accession>A0ABP0V2B3</accession>
<dbReference type="InterPro" id="IPR052374">
    <property type="entry name" value="SERAC1"/>
</dbReference>
<dbReference type="Proteomes" id="UP001497512">
    <property type="component" value="Chromosome 9"/>
</dbReference>
<evidence type="ECO:0000313" key="7">
    <source>
        <dbReference type="EMBL" id="CAK9236558.1"/>
    </source>
</evidence>
<keyword evidence="8" id="KW-1185">Reference proteome</keyword>
<protein>
    <recommendedName>
        <fullName evidence="9">Alpha/beta-hydrolase</fullName>
    </recommendedName>
</protein>
<dbReference type="EMBL" id="OZ019901">
    <property type="protein sequence ID" value="CAK9236558.1"/>
    <property type="molecule type" value="Genomic_DNA"/>
</dbReference>
<evidence type="ECO:0000256" key="2">
    <source>
        <dbReference type="ARBA" id="ARBA00004240"/>
    </source>
</evidence>
<keyword evidence="5" id="KW-0496">Mitochondrion</keyword>
<evidence type="ECO:0000256" key="4">
    <source>
        <dbReference type="ARBA" id="ARBA00022824"/>
    </source>
</evidence>
<evidence type="ECO:0008006" key="9">
    <source>
        <dbReference type="Google" id="ProtNLM"/>
    </source>
</evidence>
<evidence type="ECO:0000256" key="3">
    <source>
        <dbReference type="ARBA" id="ARBA00004370"/>
    </source>
</evidence>
<comment type="subcellular location">
    <subcellularLocation>
        <location evidence="2">Endoplasmic reticulum</location>
    </subcellularLocation>
    <subcellularLocation>
        <location evidence="3">Membrane</location>
    </subcellularLocation>
    <subcellularLocation>
        <location evidence="1">Mitochondrion</location>
    </subcellularLocation>
</comment>
<gene>
    <name evidence="7" type="ORF">CSSPTR1EN2_LOCUS22958</name>
</gene>
<evidence type="ECO:0000256" key="6">
    <source>
        <dbReference type="ARBA" id="ARBA00023136"/>
    </source>
</evidence>
<name>A0ABP0V2B3_9BRYO</name>
<evidence type="ECO:0000256" key="1">
    <source>
        <dbReference type="ARBA" id="ARBA00004173"/>
    </source>
</evidence>
<organism evidence="7 8">
    <name type="scientific">Sphagnum troendelagicum</name>
    <dbReference type="NCBI Taxonomy" id="128251"/>
    <lineage>
        <taxon>Eukaryota</taxon>
        <taxon>Viridiplantae</taxon>
        <taxon>Streptophyta</taxon>
        <taxon>Embryophyta</taxon>
        <taxon>Bryophyta</taxon>
        <taxon>Sphagnophytina</taxon>
        <taxon>Sphagnopsida</taxon>
        <taxon>Sphagnales</taxon>
        <taxon>Sphagnaceae</taxon>
        <taxon>Sphagnum</taxon>
    </lineage>
</organism>
<dbReference type="PANTHER" id="PTHR48182:SF2">
    <property type="entry name" value="PROTEIN SERAC1"/>
    <property type="match status" value="1"/>
</dbReference>
<reference evidence="7" key="1">
    <citation type="submission" date="2024-02" db="EMBL/GenBank/DDBJ databases">
        <authorList>
            <consortium name="ELIXIR-Norway"/>
            <consortium name="Elixir Norway"/>
        </authorList>
    </citation>
    <scope>NUCLEOTIDE SEQUENCE</scope>
</reference>
<evidence type="ECO:0000256" key="5">
    <source>
        <dbReference type="ARBA" id="ARBA00023128"/>
    </source>
</evidence>
<sequence length="106" mass="11885">MAASSSYSPVHQLWSPPEGIHRTELDVVFFHGVQFTGNDTCDAWISTWTQRGHDDVCWAREWLPFDLGKAVRIFSVSYNAHVATSPHGHVTEIAENLVQSLINSGY</sequence>
<evidence type="ECO:0000313" key="8">
    <source>
        <dbReference type="Proteomes" id="UP001497512"/>
    </source>
</evidence>
<proteinExistence type="predicted"/>